<dbReference type="OrthoDB" id="2516at2759"/>
<dbReference type="InterPro" id="IPR014776">
    <property type="entry name" value="4pyrrole_Mease_sub2"/>
</dbReference>
<dbReference type="Pfam" id="PF00590">
    <property type="entry name" value="TP_methylase"/>
    <property type="match status" value="1"/>
</dbReference>
<dbReference type="InterPro" id="IPR035996">
    <property type="entry name" value="4pyrrol_Methylase_sf"/>
</dbReference>
<dbReference type="EMBL" id="ASPP01024989">
    <property type="protein sequence ID" value="ETO08450.1"/>
    <property type="molecule type" value="Genomic_DNA"/>
</dbReference>
<accession>X6M5Z5</accession>
<evidence type="ECO:0000256" key="1">
    <source>
        <dbReference type="ARBA" id="ARBA00004006"/>
    </source>
</evidence>
<dbReference type="PANTHER" id="PTHR10882:SF0">
    <property type="entry name" value="DIPHTHINE METHYL ESTER SYNTHASE"/>
    <property type="match status" value="1"/>
</dbReference>
<dbReference type="Gene3D" id="3.40.1010.10">
    <property type="entry name" value="Cobalt-precorrin-4 Transmethylase, Domain 1"/>
    <property type="match status" value="1"/>
</dbReference>
<dbReference type="InterPro" id="IPR000878">
    <property type="entry name" value="4pyrrol_Mease"/>
</dbReference>
<keyword evidence="9" id="KW-0812">Transmembrane</keyword>
<dbReference type="CDD" id="cd11647">
    <property type="entry name" value="DHP5_DphB"/>
    <property type="match status" value="1"/>
</dbReference>
<organism evidence="12 13">
    <name type="scientific">Reticulomyxa filosa</name>
    <dbReference type="NCBI Taxonomy" id="46433"/>
    <lineage>
        <taxon>Eukaryota</taxon>
        <taxon>Sar</taxon>
        <taxon>Rhizaria</taxon>
        <taxon>Retaria</taxon>
        <taxon>Foraminifera</taxon>
        <taxon>Monothalamids</taxon>
        <taxon>Reticulomyxidae</taxon>
        <taxon>Reticulomyxa</taxon>
    </lineage>
</organism>
<dbReference type="AlphaFoldDB" id="X6M5Z5"/>
<keyword evidence="13" id="KW-1185">Reference proteome</keyword>
<reference evidence="12 13" key="1">
    <citation type="journal article" date="2013" name="Curr. Biol.">
        <title>The Genome of the Foraminiferan Reticulomyxa filosa.</title>
        <authorList>
            <person name="Glockner G."/>
            <person name="Hulsmann N."/>
            <person name="Schleicher M."/>
            <person name="Noegel A.A."/>
            <person name="Eichinger L."/>
            <person name="Gallinger C."/>
            <person name="Pawlowski J."/>
            <person name="Sierra R."/>
            <person name="Euteneuer U."/>
            <person name="Pillet L."/>
            <person name="Moustafa A."/>
            <person name="Platzer M."/>
            <person name="Groth M."/>
            <person name="Szafranski K."/>
            <person name="Schliwa M."/>
        </authorList>
    </citation>
    <scope>NUCLEOTIDE SEQUENCE [LARGE SCALE GENOMIC DNA]</scope>
</reference>
<evidence type="ECO:0000256" key="5">
    <source>
        <dbReference type="ARBA" id="ARBA00022603"/>
    </source>
</evidence>
<dbReference type="Proteomes" id="UP000023152">
    <property type="component" value="Unassembled WGS sequence"/>
</dbReference>
<evidence type="ECO:0000259" key="11">
    <source>
        <dbReference type="Pfam" id="PF00673"/>
    </source>
</evidence>
<dbReference type="GO" id="GO:0141133">
    <property type="term" value="F:diphthine methyl ester synthase activity"/>
    <property type="evidence" value="ECO:0007669"/>
    <property type="project" value="UniProtKB-EC"/>
</dbReference>
<comment type="caution">
    <text evidence="12">The sequence shown here is derived from an EMBL/GenBank/DDBJ whole genome shotgun (WGS) entry which is preliminary data.</text>
</comment>
<comment type="similarity">
    <text evidence="3">Belongs to the diphthine synthase family.</text>
</comment>
<dbReference type="InterPro" id="IPR004551">
    <property type="entry name" value="Dphthn_synthase"/>
</dbReference>
<dbReference type="FunFam" id="3.40.1010.10:FF:000004">
    <property type="entry name" value="Putative diphthine synthase"/>
    <property type="match status" value="1"/>
</dbReference>
<keyword evidence="6" id="KW-0808">Transferase</keyword>
<dbReference type="GO" id="GO:0017183">
    <property type="term" value="P:protein histidyl modification to diphthamide"/>
    <property type="evidence" value="ECO:0007669"/>
    <property type="project" value="UniProtKB-UniPathway"/>
</dbReference>
<dbReference type="InterPro" id="IPR031309">
    <property type="entry name" value="Ribosomal_uL5_C"/>
</dbReference>
<feature type="domain" description="Tetrapyrrole methylase" evidence="10">
    <location>
        <begin position="263"/>
        <end position="429"/>
    </location>
</feature>
<keyword evidence="7" id="KW-0949">S-adenosyl-L-methionine</keyword>
<keyword evidence="9" id="KW-0472">Membrane</keyword>
<protein>
    <recommendedName>
        <fullName evidence="4">diphthine methyl ester synthase</fullName>
        <ecNumber evidence="4">2.1.1.314</ecNumber>
    </recommendedName>
</protein>
<evidence type="ECO:0000256" key="6">
    <source>
        <dbReference type="ARBA" id="ARBA00022679"/>
    </source>
</evidence>
<evidence type="ECO:0000313" key="12">
    <source>
        <dbReference type="EMBL" id="ETO08450.1"/>
    </source>
</evidence>
<dbReference type="EC" id="2.1.1.314" evidence="4"/>
<gene>
    <name evidence="12" type="ORF">RFI_28937</name>
</gene>
<evidence type="ECO:0000256" key="4">
    <source>
        <dbReference type="ARBA" id="ARBA00011927"/>
    </source>
</evidence>
<dbReference type="Pfam" id="PF00673">
    <property type="entry name" value="Ribosomal_L5_C"/>
    <property type="match status" value="1"/>
</dbReference>
<dbReference type="GO" id="GO:0032259">
    <property type="term" value="P:methylation"/>
    <property type="evidence" value="ECO:0007669"/>
    <property type="project" value="UniProtKB-KW"/>
</dbReference>
<evidence type="ECO:0000256" key="2">
    <source>
        <dbReference type="ARBA" id="ARBA00005156"/>
    </source>
</evidence>
<dbReference type="NCBIfam" id="TIGR00522">
    <property type="entry name" value="dph5"/>
    <property type="match status" value="1"/>
</dbReference>
<dbReference type="Gene3D" id="3.30.950.10">
    <property type="entry name" value="Methyltransferase, Cobalt-precorrin-4 Transmethylase, Domain 2"/>
    <property type="match status" value="1"/>
</dbReference>
<name>X6M5Z5_RETFI</name>
<evidence type="ECO:0000313" key="13">
    <source>
        <dbReference type="Proteomes" id="UP000023152"/>
    </source>
</evidence>
<dbReference type="InterPro" id="IPR014777">
    <property type="entry name" value="4pyrrole_Mease_sub1"/>
</dbReference>
<sequence>MKARFTIRAFGIRRNEKISCWVTVRGEKAEEILDRALKVKEYELPEQAFTDTGTFAFGIAEHIDLGLKYDPSTEKDPALENPTVCQEMMLCTGLKQNMTVSLYGQRICNKFLLFAFCLFIEKMKKVYLLHLCCIILQPREVGFNQIGPQKARDALFYLACLFVFVCFLWVTSTRNEQSKLSYPFLAFSNTRIYSFPGSKMSFLKFFNKVNSIRNFSNKVTFSFFCDKANIRGKILKSFFCFQEFPTEHGKSPQTLDKGIIMVLYFVGLGLGDKEDITVKGLAAVKRCKRVFLEHYTAILTYTSKEELEEFYGCHIILADREMVEQHSEEILKNAKTVDTAFLVVGDPFCATTHTDLLLRAAQEQGIPTKIIHNASIMNAVACCGLQLYHFGQTVSIPFFTEKWRPDSFYDKIKQNKSIGLHTLCLLDIKVKEISEENLLKYALIFNITKDYFYCRHYFLFNFF</sequence>
<evidence type="ECO:0000256" key="8">
    <source>
        <dbReference type="ARBA" id="ARBA00048752"/>
    </source>
</evidence>
<keyword evidence="9" id="KW-1133">Transmembrane helix</keyword>
<dbReference type="UniPathway" id="UPA00559"/>
<dbReference type="PANTHER" id="PTHR10882">
    <property type="entry name" value="DIPHTHINE SYNTHASE"/>
    <property type="match status" value="1"/>
</dbReference>
<comment type="pathway">
    <text evidence="2">Protein modification; peptidyl-diphthamide biosynthesis.</text>
</comment>
<feature type="transmembrane region" description="Helical" evidence="9">
    <location>
        <begin position="154"/>
        <end position="171"/>
    </location>
</feature>
<proteinExistence type="inferred from homology"/>
<keyword evidence="5" id="KW-0489">Methyltransferase</keyword>
<dbReference type="SUPFAM" id="SSF53790">
    <property type="entry name" value="Tetrapyrrole methylase"/>
    <property type="match status" value="1"/>
</dbReference>
<dbReference type="InterPro" id="IPR022803">
    <property type="entry name" value="Ribosomal_uL5_dom_sf"/>
</dbReference>
<evidence type="ECO:0000259" key="10">
    <source>
        <dbReference type="Pfam" id="PF00590"/>
    </source>
</evidence>
<comment type="function">
    <text evidence="1">S-adenosyl-L-methionine-dependent methyltransferase that catalyzes four methylations of the modified target histidine residue in translation elongation factor 2 (EF-2), to form an intermediate called diphthine methyl ester. The four successive methylation reactions represent the second step of diphthamide biosynthesis.</text>
</comment>
<evidence type="ECO:0000256" key="9">
    <source>
        <dbReference type="SAM" id="Phobius"/>
    </source>
</evidence>
<comment type="catalytic activity">
    <reaction evidence="8">
        <text>2-[(3S)-amino-3-carboxypropyl]-L-histidyl-[translation elongation factor 2] + 4 S-adenosyl-L-methionine = diphthine methyl ester-[translation elongation factor 2] + 4 S-adenosyl-L-homocysteine + 3 H(+)</text>
        <dbReference type="Rhea" id="RHEA:42652"/>
        <dbReference type="Rhea" id="RHEA-COMP:9749"/>
        <dbReference type="Rhea" id="RHEA-COMP:10173"/>
        <dbReference type="ChEBI" id="CHEBI:15378"/>
        <dbReference type="ChEBI" id="CHEBI:57856"/>
        <dbReference type="ChEBI" id="CHEBI:59789"/>
        <dbReference type="ChEBI" id="CHEBI:73995"/>
        <dbReference type="ChEBI" id="CHEBI:79005"/>
        <dbReference type="EC" id="2.1.1.314"/>
    </reaction>
</comment>
<evidence type="ECO:0000256" key="3">
    <source>
        <dbReference type="ARBA" id="ARBA00006729"/>
    </source>
</evidence>
<evidence type="ECO:0000256" key="7">
    <source>
        <dbReference type="ARBA" id="ARBA00022691"/>
    </source>
</evidence>
<dbReference type="SUPFAM" id="SSF55282">
    <property type="entry name" value="RL5-like"/>
    <property type="match status" value="1"/>
</dbReference>
<dbReference type="Gene3D" id="3.30.1440.10">
    <property type="match status" value="1"/>
</dbReference>
<feature type="domain" description="Large ribosomal subunit protein uL5 C-terminal" evidence="11">
    <location>
        <begin position="17"/>
        <end position="73"/>
    </location>
</feature>